<evidence type="ECO:0000313" key="5">
    <source>
        <dbReference type="Proteomes" id="UP000261166"/>
    </source>
</evidence>
<dbReference type="PANTHER" id="PTHR43649:SF12">
    <property type="entry name" value="DIACETYLCHITOBIOSE BINDING PROTEIN DASA"/>
    <property type="match status" value="1"/>
</dbReference>
<protein>
    <submittedName>
        <fullName evidence="3">Extracellular solute-binding protein</fullName>
    </submittedName>
</protein>
<dbReference type="PANTHER" id="PTHR43649">
    <property type="entry name" value="ARABINOSE-BINDING PROTEIN-RELATED"/>
    <property type="match status" value="1"/>
</dbReference>
<dbReference type="Gene3D" id="3.40.190.10">
    <property type="entry name" value="Periplasmic binding protein-like II"/>
    <property type="match status" value="2"/>
</dbReference>
<dbReference type="InterPro" id="IPR050490">
    <property type="entry name" value="Bact_solute-bd_prot1"/>
</dbReference>
<dbReference type="Pfam" id="PF13416">
    <property type="entry name" value="SBP_bac_8"/>
    <property type="match status" value="1"/>
</dbReference>
<evidence type="ECO:0000313" key="4">
    <source>
        <dbReference type="Proteomes" id="UP000260812"/>
    </source>
</evidence>
<evidence type="ECO:0000256" key="1">
    <source>
        <dbReference type="SAM" id="SignalP"/>
    </source>
</evidence>
<evidence type="ECO:0000313" key="2">
    <source>
        <dbReference type="EMBL" id="RGE65146.1"/>
    </source>
</evidence>
<dbReference type="EMBL" id="QVLV01000001">
    <property type="protein sequence ID" value="RGE65146.1"/>
    <property type="molecule type" value="Genomic_DNA"/>
</dbReference>
<dbReference type="Proteomes" id="UP000261166">
    <property type="component" value="Unassembled WGS sequence"/>
</dbReference>
<sequence length="546" mass="60230">MKKMKKLTAVLMAVTMAAGLLAGCGGQTGAGAPAETGKAPEASEAGAAAAETTEAVSAGAEPVEVTIAIWGAEDGLSGGENDPIYKTIEEKTGVKLVPQNVTWDDADQKIQLWATNGQLPDIFAGDFVSKSFYGKWIEQGVIRALPDDLSAYPNLQEYLKMDRAVAAMRDGHYYMIPRQTYGDISYSVQDRNVVYRWDLAQAAGVTKEPETYDEFRDMLKKIIEADPEGKNVGGLTQALPSLLGGFLYPYGGIIDKKWVVKDDQFVPGYFAGDMKAAMQLARDMYQEGTIEKDVALAKLDTSKEKFLQGQSAAMVFAGAGPAWLYDQIGKDYEALYGRSFLDDVKIAKLYPGVDGKKYYFVDTESWSESYISANVDDAKMAAICKLYDFLYSEEGKRLVFCGIEGEDYDLKDGMVVMKEGVDLAEKYPFMNPNSSVNSIAMWNPSDWDMTFPSTRPQEYRELNEARHQDAVQNGYLPEYYDAIMFLSTPLKDNFVYNSDDDLMQIMMGTEPVDKMVDDLMANYESKGLSDMIAEVNAAAEAAGITK</sequence>
<dbReference type="PROSITE" id="PS51257">
    <property type="entry name" value="PROKAR_LIPOPROTEIN"/>
    <property type="match status" value="1"/>
</dbReference>
<dbReference type="RefSeq" id="WP_117530646.1">
    <property type="nucleotide sequence ID" value="NZ_CALBAU010000375.1"/>
</dbReference>
<reference evidence="3 5" key="1">
    <citation type="submission" date="2018-08" db="EMBL/GenBank/DDBJ databases">
        <title>A genome reference for cultivated species of the human gut microbiota.</title>
        <authorList>
            <person name="Zou Y."/>
            <person name="Xue W."/>
            <person name="Luo G."/>
        </authorList>
    </citation>
    <scope>NUCLEOTIDE SEQUENCE [LARGE SCALE GENOMIC DNA]</scope>
    <source>
        <strain evidence="3 5">AF26-4BH</strain>
        <strain evidence="2">TF05-5AC</strain>
    </source>
</reference>
<dbReference type="Proteomes" id="UP000260812">
    <property type="component" value="Unassembled WGS sequence"/>
</dbReference>
<dbReference type="GeneID" id="97985716"/>
<keyword evidence="1" id="KW-0732">Signal</keyword>
<gene>
    <name evidence="3" type="ORF">DWY69_06085</name>
    <name evidence="2" type="ORF">DXC51_02155</name>
</gene>
<organism evidence="3 5">
    <name type="scientific">Eisenbergiella massiliensis</name>
    <dbReference type="NCBI Taxonomy" id="1720294"/>
    <lineage>
        <taxon>Bacteria</taxon>
        <taxon>Bacillati</taxon>
        <taxon>Bacillota</taxon>
        <taxon>Clostridia</taxon>
        <taxon>Lachnospirales</taxon>
        <taxon>Lachnospiraceae</taxon>
        <taxon>Eisenbergiella</taxon>
    </lineage>
</organism>
<name>A0A3E3J171_9FIRM</name>
<dbReference type="AlphaFoldDB" id="A0A3E3J171"/>
<evidence type="ECO:0000313" key="3">
    <source>
        <dbReference type="EMBL" id="RGE73052.1"/>
    </source>
</evidence>
<accession>A0A3E3J171</accession>
<comment type="caution">
    <text evidence="3">The sequence shown here is derived from an EMBL/GenBank/DDBJ whole genome shotgun (WGS) entry which is preliminary data.</text>
</comment>
<dbReference type="InterPro" id="IPR006059">
    <property type="entry name" value="SBP"/>
</dbReference>
<dbReference type="OrthoDB" id="2495637at2"/>
<feature type="signal peptide" evidence="1">
    <location>
        <begin position="1"/>
        <end position="22"/>
    </location>
</feature>
<feature type="chain" id="PRO_5038233578" evidence="1">
    <location>
        <begin position="23"/>
        <end position="546"/>
    </location>
</feature>
<dbReference type="SUPFAM" id="SSF53850">
    <property type="entry name" value="Periplasmic binding protein-like II"/>
    <property type="match status" value="1"/>
</dbReference>
<keyword evidence="4" id="KW-1185">Reference proteome</keyword>
<dbReference type="EMBL" id="QVLU01000004">
    <property type="protein sequence ID" value="RGE73052.1"/>
    <property type="molecule type" value="Genomic_DNA"/>
</dbReference>
<proteinExistence type="predicted"/>